<dbReference type="Proteomes" id="UP000192220">
    <property type="component" value="Unplaced"/>
</dbReference>
<accession>A0A2I4ALS6</accession>
<dbReference type="GeneID" id="106512352"/>
<sequence length="233" mass="26685">MHVGPSVRSVLAFQRRHQTTCQNQLRGGDMRWLRKDGLLFVKWKDTKEVTTCSTFHKAYSGATVRRRVKEGGQWCVKDIPVPDAVRDYNKFMGGVDFSDALIQYYSVRGKTMKWYKTFFYHFIDIAVVNSFIMLKMLAAGNGESPLTQKQFREVLMKELVEASKVTVPTPKPSPSDICMPAYYAQSATDKRRKCVACKQQGRKTKTPVYCTKCDVALCITSSRNCFLEYHCKV</sequence>
<keyword evidence="1" id="KW-1133">Transmembrane helix</keyword>
<dbReference type="InParanoid" id="A0A2I4ALS6"/>
<evidence type="ECO:0000259" key="2">
    <source>
        <dbReference type="Pfam" id="PF13843"/>
    </source>
</evidence>
<proteinExistence type="predicted"/>
<dbReference type="KEGG" id="alim:106512352"/>
<dbReference type="AlphaFoldDB" id="A0A2I4ALS6"/>
<dbReference type="STRING" id="52670.A0A2I4ALS6"/>
<evidence type="ECO:0000256" key="1">
    <source>
        <dbReference type="SAM" id="Phobius"/>
    </source>
</evidence>
<gene>
    <name evidence="4" type="primary">LOC106512352</name>
</gene>
<protein>
    <submittedName>
        <fullName evidence="4">PiggyBac transposable element-derived protein 3</fullName>
    </submittedName>
</protein>
<feature type="transmembrane region" description="Helical" evidence="1">
    <location>
        <begin position="118"/>
        <end position="138"/>
    </location>
</feature>
<keyword evidence="3" id="KW-1185">Reference proteome</keyword>
<dbReference type="Pfam" id="PF13843">
    <property type="entry name" value="DDE_Tnp_1_7"/>
    <property type="match status" value="1"/>
</dbReference>
<name>A0A2I4ALS6_AUSLI</name>
<keyword evidence="1" id="KW-0472">Membrane</keyword>
<reference evidence="4" key="1">
    <citation type="submission" date="2025-08" db="UniProtKB">
        <authorList>
            <consortium name="RefSeq"/>
        </authorList>
    </citation>
    <scope>IDENTIFICATION</scope>
</reference>
<dbReference type="PANTHER" id="PTHR46599">
    <property type="entry name" value="PIGGYBAC TRANSPOSABLE ELEMENT-DERIVED PROTEIN 4"/>
    <property type="match status" value="1"/>
</dbReference>
<evidence type="ECO:0000313" key="4">
    <source>
        <dbReference type="RefSeq" id="XP_013856442.1"/>
    </source>
</evidence>
<evidence type="ECO:0000313" key="3">
    <source>
        <dbReference type="Proteomes" id="UP000192220"/>
    </source>
</evidence>
<dbReference type="RefSeq" id="XP_013856442.1">
    <property type="nucleotide sequence ID" value="XM_014000988.1"/>
</dbReference>
<feature type="domain" description="PiggyBac transposable element-derived protein" evidence="2">
    <location>
        <begin position="23"/>
        <end position="131"/>
    </location>
</feature>
<keyword evidence="1" id="KW-0812">Transmembrane</keyword>
<dbReference type="PANTHER" id="PTHR46599:SF3">
    <property type="entry name" value="PIGGYBAC TRANSPOSABLE ELEMENT-DERIVED PROTEIN 4"/>
    <property type="match status" value="1"/>
</dbReference>
<dbReference type="InterPro" id="IPR029526">
    <property type="entry name" value="PGBD"/>
</dbReference>
<dbReference type="OrthoDB" id="118105at2759"/>
<organism evidence="3 4">
    <name type="scientific">Austrofundulus limnaeus</name>
    <name type="common">Annual killifish</name>
    <dbReference type="NCBI Taxonomy" id="52670"/>
    <lineage>
        <taxon>Eukaryota</taxon>
        <taxon>Metazoa</taxon>
        <taxon>Chordata</taxon>
        <taxon>Craniata</taxon>
        <taxon>Vertebrata</taxon>
        <taxon>Euteleostomi</taxon>
        <taxon>Actinopterygii</taxon>
        <taxon>Neopterygii</taxon>
        <taxon>Teleostei</taxon>
        <taxon>Neoteleostei</taxon>
        <taxon>Acanthomorphata</taxon>
        <taxon>Ovalentaria</taxon>
        <taxon>Atherinomorphae</taxon>
        <taxon>Cyprinodontiformes</taxon>
        <taxon>Rivulidae</taxon>
        <taxon>Austrofundulus</taxon>
    </lineage>
</organism>